<evidence type="ECO:0000313" key="2">
    <source>
        <dbReference type="Proteomes" id="UP001056778"/>
    </source>
</evidence>
<name>A0ACB9TXP1_HOLOL</name>
<evidence type="ECO:0000313" key="1">
    <source>
        <dbReference type="EMBL" id="KAI4471606.1"/>
    </source>
</evidence>
<reference evidence="1" key="1">
    <citation type="submission" date="2022-04" db="EMBL/GenBank/DDBJ databases">
        <title>Chromosome-scale genome assembly of Holotrichia oblita Faldermann.</title>
        <authorList>
            <person name="Rongchong L."/>
        </authorList>
    </citation>
    <scope>NUCLEOTIDE SEQUENCE</scope>
    <source>
        <strain evidence="1">81SQS9</strain>
    </source>
</reference>
<accession>A0ACB9TXP1</accession>
<keyword evidence="2" id="KW-1185">Reference proteome</keyword>
<dbReference type="EMBL" id="CM043015">
    <property type="protein sequence ID" value="KAI4471606.1"/>
    <property type="molecule type" value="Genomic_DNA"/>
</dbReference>
<comment type="caution">
    <text evidence="1">The sequence shown here is derived from an EMBL/GenBank/DDBJ whole genome shotgun (WGS) entry which is preliminary data.</text>
</comment>
<sequence>MMWKHVSVHEDKYTCEICSEVQESAYKYSVHLIEHIGDNKYTCPLCSYVTRRKSSIALHINSIHLKRYPYYCKHCGKGYHDAVTYTAHEQMHVGDHSVTCIVCQRSFAYTRNLIHHQIRYHKVTTIDVQVKNQCEICKKYYTSPVTLRRHKQVHEINVSDARPNLCEWCGKHFKDSATLKHHERIHTGYKPHKCSYCEKVFSRKAYLVLHERTHSGEKPYCCDHCGKRFNQPTTLKIHVRSHTGERPYSCHLTAAVDFIPITSIKKKYKKRKRGPPWFCEKCQKLFKNRAALYDHKREAHIQLPKDHLSSYTYNEDTERFTCKICKIEMKLKERMVSHVLTHEEKFTCKICDAIIYSAYKYSVHVQKHNKDDGYQCPFCVYSSTRPSGIFVHINRMHLGRFAYMCKHCGKGFDDVVMHREHEASHEKSQSVSCIVCKKEFAFTRSRGRSRKTKQKGCIWSCKQCDLKFETRRYLTEHRRKSHKKTTHMHTFKDNVIYKYLFNKTTNLYSCKTCDHETKDKDEIKEHVLTHEEKFECTMCKETFYDAYKYCLHVKKHDEIDRDYKCPLCNYATPRRTSISQHINMTHLKKYLYNCQFCGKGFCDVMIYKEHENMHLGGGEPIRCVVCQKTYSFTRNLIQHQIKIHKVPILGVLAKNQCRVCKRIYSKTSTLENHMKIHDRSVPKPKTHLCDTCGKGFAQRSKLVLHHRVHTGYKPHKCSYCSKCFTQREYLVMHERVHSGEKPYCCVYCGKCFNQEAPLRIHVRTHTGEKPYVCRLCSRAFVSNASLKLHLTKCAG</sequence>
<organism evidence="1 2">
    <name type="scientific">Holotrichia oblita</name>
    <name type="common">Chafer beetle</name>
    <dbReference type="NCBI Taxonomy" id="644536"/>
    <lineage>
        <taxon>Eukaryota</taxon>
        <taxon>Metazoa</taxon>
        <taxon>Ecdysozoa</taxon>
        <taxon>Arthropoda</taxon>
        <taxon>Hexapoda</taxon>
        <taxon>Insecta</taxon>
        <taxon>Pterygota</taxon>
        <taxon>Neoptera</taxon>
        <taxon>Endopterygota</taxon>
        <taxon>Coleoptera</taxon>
        <taxon>Polyphaga</taxon>
        <taxon>Scarabaeiformia</taxon>
        <taxon>Scarabaeidae</taxon>
        <taxon>Melolonthinae</taxon>
        <taxon>Holotrichia</taxon>
    </lineage>
</organism>
<proteinExistence type="predicted"/>
<gene>
    <name evidence="1" type="ORF">MML48_1g13824</name>
</gene>
<protein>
    <submittedName>
        <fullName evidence="1">Zinc finger protein</fullName>
    </submittedName>
</protein>
<dbReference type="Proteomes" id="UP001056778">
    <property type="component" value="Chromosome 1"/>
</dbReference>